<reference evidence="1" key="1">
    <citation type="submission" date="2022-06" db="EMBL/GenBank/DDBJ databases">
        <authorList>
            <person name="Ping M."/>
        </authorList>
    </citation>
    <scope>NUCLEOTIDE SEQUENCE</scope>
    <source>
        <strain evidence="1">JCM11759T</strain>
    </source>
</reference>
<keyword evidence="2" id="KW-1185">Reference proteome</keyword>
<dbReference type="Proteomes" id="UP001055940">
    <property type="component" value="Chromosome"/>
</dbReference>
<protein>
    <submittedName>
        <fullName evidence="1">GNAT family N-acetyltransferase</fullName>
    </submittedName>
</protein>
<sequence>MTEAVSPFLRPPRLADTGSVFSAFASNDDMRRQGDVMTVDEAERYVARLLSAGAAHQPWTISSSGS</sequence>
<evidence type="ECO:0000313" key="2">
    <source>
        <dbReference type="Proteomes" id="UP001055940"/>
    </source>
</evidence>
<dbReference type="RefSeq" id="WP_254420206.1">
    <property type="nucleotide sequence ID" value="NZ_BAAAJB010000001.1"/>
</dbReference>
<gene>
    <name evidence="1" type="ORF">NE857_06610</name>
</gene>
<dbReference type="EMBL" id="CP099837">
    <property type="protein sequence ID" value="USY21287.1"/>
    <property type="molecule type" value="Genomic_DNA"/>
</dbReference>
<proteinExistence type="predicted"/>
<name>A0ABY5DAB0_9ACTN</name>
<organism evidence="1 2">
    <name type="scientific">Nocardiopsis exhalans</name>
    <dbReference type="NCBI Taxonomy" id="163604"/>
    <lineage>
        <taxon>Bacteria</taxon>
        <taxon>Bacillati</taxon>
        <taxon>Actinomycetota</taxon>
        <taxon>Actinomycetes</taxon>
        <taxon>Streptosporangiales</taxon>
        <taxon>Nocardiopsidaceae</taxon>
        <taxon>Nocardiopsis</taxon>
    </lineage>
</organism>
<evidence type="ECO:0000313" key="1">
    <source>
        <dbReference type="EMBL" id="USY21287.1"/>
    </source>
</evidence>
<accession>A0ABY5DAB0</accession>